<dbReference type="EMBL" id="JAGPNK010000012">
    <property type="protein sequence ID" value="KAH7310653.1"/>
    <property type="molecule type" value="Genomic_DNA"/>
</dbReference>
<reference evidence="2" key="1">
    <citation type="journal article" date="2021" name="Nat. Commun.">
        <title>Genetic determinants of endophytism in the Arabidopsis root mycobiome.</title>
        <authorList>
            <person name="Mesny F."/>
            <person name="Miyauchi S."/>
            <person name="Thiergart T."/>
            <person name="Pickel B."/>
            <person name="Atanasova L."/>
            <person name="Karlsson M."/>
            <person name="Huettel B."/>
            <person name="Barry K.W."/>
            <person name="Haridas S."/>
            <person name="Chen C."/>
            <person name="Bauer D."/>
            <person name="Andreopoulos W."/>
            <person name="Pangilinan J."/>
            <person name="LaButti K."/>
            <person name="Riley R."/>
            <person name="Lipzen A."/>
            <person name="Clum A."/>
            <person name="Drula E."/>
            <person name="Henrissat B."/>
            <person name="Kohler A."/>
            <person name="Grigoriev I.V."/>
            <person name="Martin F.M."/>
            <person name="Hacquard S."/>
        </authorList>
    </citation>
    <scope>NUCLEOTIDE SEQUENCE</scope>
    <source>
        <strain evidence="2">MPI-CAGE-CH-0235</strain>
    </source>
</reference>
<dbReference type="PANTHER" id="PTHR13887">
    <property type="entry name" value="GLUTATHIONE S-TRANSFERASE KAPPA"/>
    <property type="match status" value="1"/>
</dbReference>
<dbReference type="AlphaFoldDB" id="A0A8K0WMK9"/>
<organism evidence="2 3">
    <name type="scientific">Stachybotrys elegans</name>
    <dbReference type="NCBI Taxonomy" id="80388"/>
    <lineage>
        <taxon>Eukaryota</taxon>
        <taxon>Fungi</taxon>
        <taxon>Dikarya</taxon>
        <taxon>Ascomycota</taxon>
        <taxon>Pezizomycotina</taxon>
        <taxon>Sordariomycetes</taxon>
        <taxon>Hypocreomycetidae</taxon>
        <taxon>Hypocreales</taxon>
        <taxon>Stachybotryaceae</taxon>
        <taxon>Stachybotrys</taxon>
    </lineage>
</organism>
<evidence type="ECO:0000313" key="2">
    <source>
        <dbReference type="EMBL" id="KAH7310653.1"/>
    </source>
</evidence>
<dbReference type="Proteomes" id="UP000813444">
    <property type="component" value="Unassembled WGS sequence"/>
</dbReference>
<accession>A0A8K0WMK9</accession>
<feature type="domain" description="DSBA-like thioredoxin" evidence="1">
    <location>
        <begin position="6"/>
        <end position="206"/>
    </location>
</feature>
<dbReference type="Pfam" id="PF01323">
    <property type="entry name" value="DSBA"/>
    <property type="match status" value="1"/>
</dbReference>
<comment type="caution">
    <text evidence="2">The sequence shown here is derived from an EMBL/GenBank/DDBJ whole genome shotgun (WGS) entry which is preliminary data.</text>
</comment>
<dbReference type="OrthoDB" id="1930760at2759"/>
<dbReference type="SUPFAM" id="SSF52833">
    <property type="entry name" value="Thioredoxin-like"/>
    <property type="match status" value="1"/>
</dbReference>
<gene>
    <name evidence="2" type="ORF">B0I35DRAFT_412134</name>
</gene>
<evidence type="ECO:0000313" key="3">
    <source>
        <dbReference type="Proteomes" id="UP000813444"/>
    </source>
</evidence>
<name>A0A8K0WMK9_9HYPO</name>
<protein>
    <submittedName>
        <fullName evidence="2">DSBA oxidoreductase</fullName>
    </submittedName>
</protein>
<dbReference type="GO" id="GO:0016491">
    <property type="term" value="F:oxidoreductase activity"/>
    <property type="evidence" value="ECO:0007669"/>
    <property type="project" value="InterPro"/>
</dbReference>
<dbReference type="CDD" id="cd03024">
    <property type="entry name" value="DsbA_FrnE"/>
    <property type="match status" value="1"/>
</dbReference>
<keyword evidence="3" id="KW-1185">Reference proteome</keyword>
<proteinExistence type="predicted"/>
<dbReference type="PANTHER" id="PTHR13887:SF41">
    <property type="entry name" value="THIOREDOXIN SUPERFAMILY PROTEIN"/>
    <property type="match status" value="1"/>
</dbReference>
<dbReference type="InterPro" id="IPR036249">
    <property type="entry name" value="Thioredoxin-like_sf"/>
</dbReference>
<dbReference type="InterPro" id="IPR001853">
    <property type="entry name" value="DSBA-like_thioredoxin_dom"/>
</dbReference>
<evidence type="ECO:0000259" key="1">
    <source>
        <dbReference type="Pfam" id="PF01323"/>
    </source>
</evidence>
<dbReference type="Gene3D" id="3.40.30.10">
    <property type="entry name" value="Glutaredoxin"/>
    <property type="match status" value="1"/>
</dbReference>
<sequence>MTNFDISVVSDTVCPWCYVGYRQLEQAQKLWRQRHPADTFSVRYLPYQLNPEAPRGVSVDKQDFYAARFGAQRFAMMNQRLGLVGASLGIDFKFGGRTGNTFDSHRVIHLAQRLGGDMGLRTVEGLFEAYFEKERDITDLEVLRQVALAGGVPEEEFQKSIVESNGESAQVEKAIMEARRQGVSGVPDFTIQDRYRLGGAQSAEEFIEIFEKIKALGD</sequence>